<dbReference type="Proteomes" id="UP000654471">
    <property type="component" value="Unassembled WGS sequence"/>
</dbReference>
<evidence type="ECO:0000313" key="2">
    <source>
        <dbReference type="Proteomes" id="UP000654471"/>
    </source>
</evidence>
<proteinExistence type="predicted"/>
<name>A0ABQ2VNV9_9ACTN</name>
<accession>A0ABQ2VNV9</accession>
<organism evidence="1 2">
    <name type="scientific">Streptomyces albospinus</name>
    <dbReference type="NCBI Taxonomy" id="285515"/>
    <lineage>
        <taxon>Bacteria</taxon>
        <taxon>Bacillati</taxon>
        <taxon>Actinomycetota</taxon>
        <taxon>Actinomycetes</taxon>
        <taxon>Kitasatosporales</taxon>
        <taxon>Streptomycetaceae</taxon>
        <taxon>Streptomyces</taxon>
    </lineage>
</organism>
<gene>
    <name evidence="1" type="ORF">GCM10010211_81040</name>
</gene>
<protein>
    <submittedName>
        <fullName evidence="1">Uncharacterized protein</fullName>
    </submittedName>
</protein>
<comment type="caution">
    <text evidence="1">The sequence shown here is derived from an EMBL/GenBank/DDBJ whole genome shotgun (WGS) entry which is preliminary data.</text>
</comment>
<keyword evidence="2" id="KW-1185">Reference proteome</keyword>
<evidence type="ECO:0000313" key="1">
    <source>
        <dbReference type="EMBL" id="GGV01528.1"/>
    </source>
</evidence>
<sequence>MEDATYCWNVELGEQTVIGGFGSVKQMGEWLRTESIRGQRYELPASHTTETERQAAERGRVDRCGIGTLRRLRDALLLVSAVKEIARHAEQVIPGDSFIPSLQETLASKRMTIMNVHDSLPAGEAVLPSIRWRSMASAIVLASDPRTGYRLDRTLDLIRPWLEDVQQLADRAAAALPATASEVTARAQELALANARLQHSSPHEAQAHSRFGDVDCAFELLSLLQNTDHQVTIESFEGVVRDLSGHLAAQMGSHLGTVQVMRGLSTIIAVLSSMQKGYLEEPGFLDRARKLILVYRIPSGLFGDVVGGLIQESKGYDPSGIPQLLPVSPTGVYAWARAAQYLSDEIDLSHPGPSTALATVREQFTAFTAQYGLGAPERLLRSPSTSSR</sequence>
<dbReference type="EMBL" id="BMRP01000071">
    <property type="protein sequence ID" value="GGV01528.1"/>
    <property type="molecule type" value="Genomic_DNA"/>
</dbReference>
<dbReference type="RefSeq" id="WP_189308400.1">
    <property type="nucleotide sequence ID" value="NZ_BMRP01000071.1"/>
</dbReference>
<reference evidence="2" key="1">
    <citation type="journal article" date="2019" name="Int. J. Syst. Evol. Microbiol.">
        <title>The Global Catalogue of Microorganisms (GCM) 10K type strain sequencing project: providing services to taxonomists for standard genome sequencing and annotation.</title>
        <authorList>
            <consortium name="The Broad Institute Genomics Platform"/>
            <consortium name="The Broad Institute Genome Sequencing Center for Infectious Disease"/>
            <person name="Wu L."/>
            <person name="Ma J."/>
        </authorList>
    </citation>
    <scope>NUCLEOTIDE SEQUENCE [LARGE SCALE GENOMIC DNA]</scope>
    <source>
        <strain evidence="2">JCM 3399</strain>
    </source>
</reference>